<gene>
    <name evidence="2" type="ORF">CBRE1094_LOCUS18376</name>
</gene>
<evidence type="ECO:0008006" key="3">
    <source>
        <dbReference type="Google" id="ProtNLM"/>
    </source>
</evidence>
<evidence type="ECO:0000256" key="1">
    <source>
        <dbReference type="SAM" id="SignalP"/>
    </source>
</evidence>
<dbReference type="AlphaFoldDB" id="A0A7S2GJI8"/>
<accession>A0A7S2GJI8</accession>
<protein>
    <recommendedName>
        <fullName evidence="3">Secreted protein</fullName>
    </recommendedName>
</protein>
<keyword evidence="1" id="KW-0732">Signal</keyword>
<organism evidence="2">
    <name type="scientific">Haptolina brevifila</name>
    <dbReference type="NCBI Taxonomy" id="156173"/>
    <lineage>
        <taxon>Eukaryota</taxon>
        <taxon>Haptista</taxon>
        <taxon>Haptophyta</taxon>
        <taxon>Prymnesiophyceae</taxon>
        <taxon>Prymnesiales</taxon>
        <taxon>Prymnesiaceae</taxon>
        <taxon>Haptolina</taxon>
    </lineage>
</organism>
<sequence length="241" mass="26694">MICTRVILIAVLAMLDFPVIAAPAGKNAKGTLMEMKKDFEMNLEMNANDLERNNTADDKNLWSAGRTASVMSTERMTTLGCPCKKNWEWPALTTDGKVINQQITNYCAKSTDRLLTLGQRAGEWCRVQDPTRCSRIFGGEEDWGFCAVLQPCTLNGCPGRHMDPTTHVCTHFKQASSRTNGDWQACPYQLPGNWRWHVAVDTSGVATKCSPPPEGEPGYGPGTGPEIYEYHAAEWETCTVI</sequence>
<proteinExistence type="predicted"/>
<feature type="signal peptide" evidence="1">
    <location>
        <begin position="1"/>
        <end position="21"/>
    </location>
</feature>
<feature type="chain" id="PRO_5030751270" description="Secreted protein" evidence="1">
    <location>
        <begin position="22"/>
        <end position="241"/>
    </location>
</feature>
<reference evidence="2" key="1">
    <citation type="submission" date="2021-01" db="EMBL/GenBank/DDBJ databases">
        <authorList>
            <person name="Corre E."/>
            <person name="Pelletier E."/>
            <person name="Niang G."/>
            <person name="Scheremetjew M."/>
            <person name="Finn R."/>
            <person name="Kale V."/>
            <person name="Holt S."/>
            <person name="Cochrane G."/>
            <person name="Meng A."/>
            <person name="Brown T."/>
            <person name="Cohen L."/>
        </authorList>
    </citation>
    <scope>NUCLEOTIDE SEQUENCE</scope>
    <source>
        <strain evidence="2">UTEX LB 985</strain>
    </source>
</reference>
<dbReference type="EMBL" id="HBGU01033647">
    <property type="protein sequence ID" value="CAD9457493.1"/>
    <property type="molecule type" value="Transcribed_RNA"/>
</dbReference>
<evidence type="ECO:0000313" key="2">
    <source>
        <dbReference type="EMBL" id="CAD9457493.1"/>
    </source>
</evidence>
<name>A0A7S2GJI8_9EUKA</name>